<proteinExistence type="predicted"/>
<dbReference type="Pfam" id="PF09335">
    <property type="entry name" value="VTT_dom"/>
    <property type="match status" value="1"/>
</dbReference>
<evidence type="ECO:0000256" key="4">
    <source>
        <dbReference type="ARBA" id="ARBA00022989"/>
    </source>
</evidence>
<protein>
    <submittedName>
        <fullName evidence="8">Alkaline phosphatase</fullName>
    </submittedName>
</protein>
<dbReference type="STRING" id="690417.IC63_06955"/>
<keyword evidence="5 6" id="KW-0472">Membrane</keyword>
<reference evidence="8 9" key="2">
    <citation type="submission" date="2014-10" db="EMBL/GenBank/DDBJ databases">
        <title>Paracoccus sanguinis sp. nov., isolated from clinical specimens of New York State patients.</title>
        <authorList>
            <person name="Mingle L.A."/>
            <person name="Cole J.A."/>
            <person name="Lapierre P."/>
            <person name="Musser K.A."/>
        </authorList>
    </citation>
    <scope>NUCLEOTIDE SEQUENCE [LARGE SCALE GENOMIC DNA]</scope>
    <source>
        <strain evidence="8 9">HAMBI 3106</strain>
    </source>
</reference>
<feature type="domain" description="VTT" evidence="7">
    <location>
        <begin position="30"/>
        <end position="159"/>
    </location>
</feature>
<organism evidence="8 9">
    <name type="scientific">Paracoccus sphaerophysae</name>
    <dbReference type="NCBI Taxonomy" id="690417"/>
    <lineage>
        <taxon>Bacteria</taxon>
        <taxon>Pseudomonadati</taxon>
        <taxon>Pseudomonadota</taxon>
        <taxon>Alphaproteobacteria</taxon>
        <taxon>Rhodobacterales</taxon>
        <taxon>Paracoccaceae</taxon>
        <taxon>Paracoccus</taxon>
    </lineage>
</organism>
<dbReference type="PANTHER" id="PTHR42709:SF6">
    <property type="entry name" value="UNDECAPRENYL PHOSPHATE TRANSPORTER A"/>
    <property type="match status" value="1"/>
</dbReference>
<keyword evidence="2" id="KW-1003">Cell membrane</keyword>
<reference evidence="8 9" key="1">
    <citation type="submission" date="2014-09" db="EMBL/GenBank/DDBJ databases">
        <authorList>
            <person name="McGinnis J.M."/>
            <person name="Wolfgang W.J."/>
        </authorList>
    </citation>
    <scope>NUCLEOTIDE SEQUENCE [LARGE SCALE GENOMIC DNA]</scope>
    <source>
        <strain evidence="8 9">HAMBI 3106</strain>
    </source>
</reference>
<gene>
    <name evidence="8" type="ORF">IC63_06955</name>
</gene>
<evidence type="ECO:0000256" key="5">
    <source>
        <dbReference type="ARBA" id="ARBA00023136"/>
    </source>
</evidence>
<dbReference type="RefSeq" id="WP_036718287.1">
    <property type="nucleotide sequence ID" value="NZ_JRKS01000015.1"/>
</dbReference>
<keyword evidence="9" id="KW-1185">Reference proteome</keyword>
<name>A0A099FB28_9RHOB</name>
<evidence type="ECO:0000256" key="6">
    <source>
        <dbReference type="SAM" id="Phobius"/>
    </source>
</evidence>
<dbReference type="GO" id="GO:0005886">
    <property type="term" value="C:plasma membrane"/>
    <property type="evidence" value="ECO:0007669"/>
    <property type="project" value="UniProtKB-SubCell"/>
</dbReference>
<feature type="transmembrane region" description="Helical" evidence="6">
    <location>
        <begin position="176"/>
        <end position="193"/>
    </location>
</feature>
<evidence type="ECO:0000256" key="3">
    <source>
        <dbReference type="ARBA" id="ARBA00022692"/>
    </source>
</evidence>
<evidence type="ECO:0000259" key="7">
    <source>
        <dbReference type="Pfam" id="PF09335"/>
    </source>
</evidence>
<dbReference type="AlphaFoldDB" id="A0A099FB28"/>
<dbReference type="InterPro" id="IPR051311">
    <property type="entry name" value="DedA_domain"/>
</dbReference>
<dbReference type="InterPro" id="IPR032816">
    <property type="entry name" value="VTT_dom"/>
</dbReference>
<comment type="caution">
    <text evidence="8">The sequence shown here is derived from an EMBL/GenBank/DDBJ whole genome shotgun (WGS) entry which is preliminary data.</text>
</comment>
<keyword evidence="4 6" id="KW-1133">Transmembrane helix</keyword>
<dbReference type="PANTHER" id="PTHR42709">
    <property type="entry name" value="ALKALINE PHOSPHATASE LIKE PROTEIN"/>
    <property type="match status" value="1"/>
</dbReference>
<accession>A0A099FB28</accession>
<dbReference type="OrthoDB" id="9813426at2"/>
<feature type="transmembrane region" description="Helical" evidence="6">
    <location>
        <begin position="50"/>
        <end position="76"/>
    </location>
</feature>
<evidence type="ECO:0000256" key="1">
    <source>
        <dbReference type="ARBA" id="ARBA00004651"/>
    </source>
</evidence>
<sequence>MFDWVVSVISGWGYPGVFVLMLLENLFPPIPSEVIMPLAGYLVGEGGLALAPTILAGTLGSALGTSLWYVIGAWIGPERLKRWAARRGRLLTLSPSDVDTAQAWFDRRGGMAVLIGRMIPAVRTLISVPAGIARMPLPRFLAFTLLGSALWTGVLTGAGLLLSANYARVADVIDPLSKLVVAAVVLVYLWRVVTWRPH</sequence>
<dbReference type="Proteomes" id="UP000029917">
    <property type="component" value="Unassembled WGS sequence"/>
</dbReference>
<feature type="transmembrane region" description="Helical" evidence="6">
    <location>
        <begin position="140"/>
        <end position="164"/>
    </location>
</feature>
<comment type="subcellular location">
    <subcellularLocation>
        <location evidence="1">Cell membrane</location>
        <topology evidence="1">Multi-pass membrane protein</topology>
    </subcellularLocation>
</comment>
<feature type="transmembrane region" description="Helical" evidence="6">
    <location>
        <begin position="12"/>
        <end position="30"/>
    </location>
</feature>
<evidence type="ECO:0000313" key="8">
    <source>
        <dbReference type="EMBL" id="KGJ07930.1"/>
    </source>
</evidence>
<dbReference type="EMBL" id="JRKS01000015">
    <property type="protein sequence ID" value="KGJ07930.1"/>
    <property type="molecule type" value="Genomic_DNA"/>
</dbReference>
<evidence type="ECO:0000313" key="9">
    <source>
        <dbReference type="Proteomes" id="UP000029917"/>
    </source>
</evidence>
<evidence type="ECO:0000256" key="2">
    <source>
        <dbReference type="ARBA" id="ARBA00022475"/>
    </source>
</evidence>
<keyword evidence="3 6" id="KW-0812">Transmembrane</keyword>